<dbReference type="Proteomes" id="UP001062846">
    <property type="component" value="Chromosome 8"/>
</dbReference>
<name>A0ACC0MJQ2_RHOML</name>
<evidence type="ECO:0000313" key="2">
    <source>
        <dbReference type="Proteomes" id="UP001062846"/>
    </source>
</evidence>
<protein>
    <submittedName>
        <fullName evidence="1">Uncharacterized protein</fullName>
    </submittedName>
</protein>
<reference evidence="1" key="1">
    <citation type="submission" date="2022-02" db="EMBL/GenBank/DDBJ databases">
        <title>Plant Genome Project.</title>
        <authorList>
            <person name="Zhang R.-G."/>
        </authorList>
    </citation>
    <scope>NUCLEOTIDE SEQUENCE</scope>
    <source>
        <strain evidence="1">AT1</strain>
    </source>
</reference>
<dbReference type="EMBL" id="CM046395">
    <property type="protein sequence ID" value="KAI8540991.1"/>
    <property type="molecule type" value="Genomic_DNA"/>
</dbReference>
<proteinExistence type="predicted"/>
<sequence>MGLTASPRLIFLLLLCFAAAVALPSSAQKLKTFREEYGRPFNESYYDIFAVEKPATISNDALQITPDSRQGEFNLKNRSGRVFLKQRFKLWEGNSTSAQIASFNASFLINIYRFGNTTPAEGLAFVVGPDLNLPLNSSGQYLGLTNATTDSSPTNKIVAVEIDTFKDNDDFDPDANHIGLDINSVKSRNVTSLDPFGIDIAPVGEARFHNVWVQYDGVEKEIAVFITRQHEKDGDTPPRPDAPVLKTSLDLRDIVDQYSYFGFSASTGTFEQLNCVLRWNLTVLYFPEGKKPWVGISIGAGVPVLVLVLVGAMVMGYYYRQKRRLAWSNSNILGALTKLPGTPREFKFKDLKKATNNFDGKNKLGQGGYGVVYRGHLQNENLEVAVKWFSRGNLKGQDDFLAELTIINRLRHKHLVRLLGKRFNSYFRLNGTE</sequence>
<gene>
    <name evidence="1" type="ORF">RHMOL_Rhmol08G0028100</name>
</gene>
<comment type="caution">
    <text evidence="1">The sequence shown here is derived from an EMBL/GenBank/DDBJ whole genome shotgun (WGS) entry which is preliminary data.</text>
</comment>
<evidence type="ECO:0000313" key="1">
    <source>
        <dbReference type="EMBL" id="KAI8540991.1"/>
    </source>
</evidence>
<accession>A0ACC0MJQ2</accession>
<organism evidence="1 2">
    <name type="scientific">Rhododendron molle</name>
    <name type="common">Chinese azalea</name>
    <name type="synonym">Azalea mollis</name>
    <dbReference type="NCBI Taxonomy" id="49168"/>
    <lineage>
        <taxon>Eukaryota</taxon>
        <taxon>Viridiplantae</taxon>
        <taxon>Streptophyta</taxon>
        <taxon>Embryophyta</taxon>
        <taxon>Tracheophyta</taxon>
        <taxon>Spermatophyta</taxon>
        <taxon>Magnoliopsida</taxon>
        <taxon>eudicotyledons</taxon>
        <taxon>Gunneridae</taxon>
        <taxon>Pentapetalae</taxon>
        <taxon>asterids</taxon>
        <taxon>Ericales</taxon>
        <taxon>Ericaceae</taxon>
        <taxon>Ericoideae</taxon>
        <taxon>Rhodoreae</taxon>
        <taxon>Rhododendron</taxon>
    </lineage>
</organism>
<keyword evidence="2" id="KW-1185">Reference proteome</keyword>